<sequence length="188" mass="20803">MDSKPPPSVESILPHLGPEIMREVSALLAQSVLYGLYFMVLGVAVYIERGLISLSRTRTRKSSRGKAWIATIAATATLFVISTFLWVSNIVVFMNRLNIIFVQTQGTLVSRIYLSNDATVKIRTSGGVMFIIAYLIGDGIVVVPRLTLFADQSLDPLPDSVSYAAEVIEWMLWDIVARGFESIISLFD</sequence>
<organism evidence="2 3">
    <name type="scientific">Exidia glandulosa HHB12029</name>
    <dbReference type="NCBI Taxonomy" id="1314781"/>
    <lineage>
        <taxon>Eukaryota</taxon>
        <taxon>Fungi</taxon>
        <taxon>Dikarya</taxon>
        <taxon>Basidiomycota</taxon>
        <taxon>Agaricomycotina</taxon>
        <taxon>Agaricomycetes</taxon>
        <taxon>Auriculariales</taxon>
        <taxon>Exidiaceae</taxon>
        <taxon>Exidia</taxon>
    </lineage>
</organism>
<feature type="transmembrane region" description="Helical" evidence="1">
    <location>
        <begin position="27"/>
        <end position="47"/>
    </location>
</feature>
<keyword evidence="3" id="KW-1185">Reference proteome</keyword>
<evidence type="ECO:0000313" key="3">
    <source>
        <dbReference type="Proteomes" id="UP000077266"/>
    </source>
</evidence>
<feature type="transmembrane region" description="Helical" evidence="1">
    <location>
        <begin position="93"/>
        <end position="114"/>
    </location>
</feature>
<dbReference type="InParanoid" id="A0A165DY31"/>
<reference evidence="2 3" key="1">
    <citation type="journal article" date="2016" name="Mol. Biol. Evol.">
        <title>Comparative Genomics of Early-Diverging Mushroom-Forming Fungi Provides Insights into the Origins of Lignocellulose Decay Capabilities.</title>
        <authorList>
            <person name="Nagy L.G."/>
            <person name="Riley R."/>
            <person name="Tritt A."/>
            <person name="Adam C."/>
            <person name="Daum C."/>
            <person name="Floudas D."/>
            <person name="Sun H."/>
            <person name="Yadav J.S."/>
            <person name="Pangilinan J."/>
            <person name="Larsson K.H."/>
            <person name="Matsuura K."/>
            <person name="Barry K."/>
            <person name="Labutti K."/>
            <person name="Kuo R."/>
            <person name="Ohm R.A."/>
            <person name="Bhattacharya S.S."/>
            <person name="Shirouzu T."/>
            <person name="Yoshinaga Y."/>
            <person name="Martin F.M."/>
            <person name="Grigoriev I.V."/>
            <person name="Hibbett D.S."/>
        </authorList>
    </citation>
    <scope>NUCLEOTIDE SEQUENCE [LARGE SCALE GENOMIC DNA]</scope>
    <source>
        <strain evidence="2 3">HHB12029</strain>
    </source>
</reference>
<accession>A0A165DY31</accession>
<protein>
    <submittedName>
        <fullName evidence="2">Uncharacterized protein</fullName>
    </submittedName>
</protein>
<proteinExistence type="predicted"/>
<keyword evidence="1" id="KW-0812">Transmembrane</keyword>
<keyword evidence="1" id="KW-1133">Transmembrane helix</keyword>
<keyword evidence="1" id="KW-0472">Membrane</keyword>
<feature type="transmembrane region" description="Helical" evidence="1">
    <location>
        <begin position="67"/>
        <end position="87"/>
    </location>
</feature>
<dbReference type="EMBL" id="KV426181">
    <property type="protein sequence ID" value="KZV85632.1"/>
    <property type="molecule type" value="Genomic_DNA"/>
</dbReference>
<evidence type="ECO:0000313" key="2">
    <source>
        <dbReference type="EMBL" id="KZV85632.1"/>
    </source>
</evidence>
<gene>
    <name evidence="2" type="ORF">EXIGLDRAFT_775361</name>
</gene>
<dbReference type="AlphaFoldDB" id="A0A165DY31"/>
<feature type="transmembrane region" description="Helical" evidence="1">
    <location>
        <begin position="126"/>
        <end position="148"/>
    </location>
</feature>
<name>A0A165DY31_EXIGL</name>
<evidence type="ECO:0000256" key="1">
    <source>
        <dbReference type="SAM" id="Phobius"/>
    </source>
</evidence>
<dbReference type="Proteomes" id="UP000077266">
    <property type="component" value="Unassembled WGS sequence"/>
</dbReference>